<accession>A0A100WP17</accession>
<dbReference type="EMBL" id="BCSZ01000020">
    <property type="protein sequence ID" value="GAT02053.1"/>
    <property type="molecule type" value="Genomic_DNA"/>
</dbReference>
<name>A0A100WP17_MYCFO</name>
<comment type="caution">
    <text evidence="1">The sequence shown here is derived from an EMBL/GenBank/DDBJ whole genome shotgun (WGS) entry which is preliminary data.</text>
</comment>
<sequence length="75" mass="8232">MNRSLELSLAWDLVESATRYLSPETRAWLCAHIGAGELDTAIRTVLPRLAAHKAELPEGVVVGLQDWLRGYEGSA</sequence>
<gene>
    <name evidence="1" type="ORF">RMCFA_2165</name>
</gene>
<reference evidence="2" key="2">
    <citation type="submission" date="2016-02" db="EMBL/GenBank/DDBJ databases">
        <title>Draft genome sequence of five rapidly growing Mycobacterium species.</title>
        <authorList>
            <person name="Katahira K."/>
            <person name="Gotou Y."/>
            <person name="Iida K."/>
            <person name="Ogura Y."/>
            <person name="Hayashi T."/>
        </authorList>
    </citation>
    <scope>NUCLEOTIDE SEQUENCE [LARGE SCALE GENOMIC DNA]</scope>
    <source>
        <strain evidence="2">JCM6368</strain>
    </source>
</reference>
<evidence type="ECO:0000313" key="1">
    <source>
        <dbReference type="EMBL" id="GAT02053.1"/>
    </source>
</evidence>
<evidence type="ECO:0000313" key="2">
    <source>
        <dbReference type="Proteomes" id="UP000069705"/>
    </source>
</evidence>
<reference evidence="1 2" key="1">
    <citation type="journal article" date="2016" name="Genome Announc.">
        <title>Draft Genome Sequences of Five Rapidly Growing Mycobacterium Species, M. thermoresistibile, M. fortuitum subsp. acetamidolyticum, M. canariasense, M. brisbanense, and M. novocastrense.</title>
        <authorList>
            <person name="Katahira K."/>
            <person name="Ogura Y."/>
            <person name="Gotoh Y."/>
            <person name="Hayashi T."/>
        </authorList>
    </citation>
    <scope>NUCLEOTIDE SEQUENCE [LARGE SCALE GENOMIC DNA]</scope>
    <source>
        <strain evidence="1 2">JCM6368</strain>
    </source>
</reference>
<protein>
    <submittedName>
        <fullName evidence="1">Uncharacterized protein</fullName>
    </submittedName>
</protein>
<dbReference type="Proteomes" id="UP000069705">
    <property type="component" value="Unassembled WGS sequence"/>
</dbReference>
<proteinExistence type="predicted"/>
<dbReference type="AlphaFoldDB" id="A0A100WP17"/>
<organism evidence="1 2">
    <name type="scientific">Mycolicibacterium fortuitum subsp. acetamidolyticum</name>
    <dbReference type="NCBI Taxonomy" id="144550"/>
    <lineage>
        <taxon>Bacteria</taxon>
        <taxon>Bacillati</taxon>
        <taxon>Actinomycetota</taxon>
        <taxon>Actinomycetes</taxon>
        <taxon>Mycobacteriales</taxon>
        <taxon>Mycobacteriaceae</taxon>
        <taxon>Mycolicibacterium</taxon>
    </lineage>
</organism>